<reference evidence="2 3" key="1">
    <citation type="journal article" date="2021" name="Sci. Rep.">
        <title>Genome sequencing of the multicellular alga Astrephomene provides insights into convergent evolution of germ-soma differentiation.</title>
        <authorList>
            <person name="Yamashita S."/>
            <person name="Yamamoto K."/>
            <person name="Matsuzaki R."/>
            <person name="Suzuki S."/>
            <person name="Yamaguchi H."/>
            <person name="Hirooka S."/>
            <person name="Minakuchi Y."/>
            <person name="Miyagishima S."/>
            <person name="Kawachi M."/>
            <person name="Toyoda A."/>
            <person name="Nozaki H."/>
        </authorList>
    </citation>
    <scope>NUCLEOTIDE SEQUENCE [LARGE SCALE GENOMIC DNA]</scope>
    <source>
        <strain evidence="2 3">NIES-4017</strain>
    </source>
</reference>
<evidence type="ECO:0000313" key="3">
    <source>
        <dbReference type="Proteomes" id="UP001054857"/>
    </source>
</evidence>
<dbReference type="Gene3D" id="3.40.50.1110">
    <property type="entry name" value="SGNH hydrolase"/>
    <property type="match status" value="1"/>
</dbReference>
<proteinExistence type="predicted"/>
<dbReference type="Proteomes" id="UP001054857">
    <property type="component" value="Unassembled WGS sequence"/>
</dbReference>
<dbReference type="EMBL" id="BMAR01000021">
    <property type="protein sequence ID" value="GFR48090.1"/>
    <property type="molecule type" value="Genomic_DNA"/>
</dbReference>
<feature type="signal peptide" evidence="1">
    <location>
        <begin position="1"/>
        <end position="24"/>
    </location>
</feature>
<dbReference type="SUPFAM" id="SSF52266">
    <property type="entry name" value="SGNH hydrolase"/>
    <property type="match status" value="1"/>
</dbReference>
<evidence type="ECO:0000256" key="1">
    <source>
        <dbReference type="SAM" id="SignalP"/>
    </source>
</evidence>
<gene>
    <name evidence="2" type="ORF">Agub_g9777</name>
</gene>
<organism evidence="2 3">
    <name type="scientific">Astrephomene gubernaculifera</name>
    <dbReference type="NCBI Taxonomy" id="47775"/>
    <lineage>
        <taxon>Eukaryota</taxon>
        <taxon>Viridiplantae</taxon>
        <taxon>Chlorophyta</taxon>
        <taxon>core chlorophytes</taxon>
        <taxon>Chlorophyceae</taxon>
        <taxon>CS clade</taxon>
        <taxon>Chlamydomonadales</taxon>
        <taxon>Astrephomenaceae</taxon>
        <taxon>Astrephomene</taxon>
    </lineage>
</organism>
<keyword evidence="3" id="KW-1185">Reference proteome</keyword>
<dbReference type="CDD" id="cd00229">
    <property type="entry name" value="SGNH_hydrolase"/>
    <property type="match status" value="1"/>
</dbReference>
<dbReference type="PANTHER" id="PTHR34407:SF1">
    <property type="entry name" value="SGNH HYDROLASE-TYPE ESTERASE DOMAIN-CONTAINING PROTEIN"/>
    <property type="match status" value="1"/>
</dbReference>
<name>A0AAD3DU11_9CHLO</name>
<sequence>MAPARLKSLAGCLLVLVTASLTSALEGEWLGNDFFERTRVRPELDWDWGRTWSSMSINNQPVTSILSTVLGTYKFTLPRLQLQRGLAYVGSATRLRRVVRQLMSRNPTKPTKIGVIGGSVSWGQGTRKRGEDDWFSVLSKWLLDAFPESNITTRNGCTPGVPASYMILCLELSVDPDVDLVFVEFTLNNGFEDSLAENTIVKDMERLTRRVLALPGQPAVVLMHVPTHHMASYPRGHPKNTKNEDWHPFHWTTEDAVGAMSQYYDVQALSLRTAMYDLAVRQEREGFLWEHAFVDHHPGNQGHKFMADLAVWMLQQTALGLLQLPYGQEDAEAAGAPLAGPMYPGNLPPNSSMCLLGDSFRSLVVSEASSGFDYVNEGTPEKPKPGYVATQPGSVLRFRIDTDRTALGAQPQDLVFVVFHYLRSYVHMGIAEFSCVSGCNCSSRRVDGHHAPHVSQLYMAPLEVSQSRQCEIQATVLPETSSGEHKFKVAGLVISESAGNKGIMVNLAQGAGDYGVREHNGDVVQITFTKEGRKGGHDTGRRQRR</sequence>
<evidence type="ECO:0000313" key="2">
    <source>
        <dbReference type="EMBL" id="GFR48090.1"/>
    </source>
</evidence>
<keyword evidence="1" id="KW-0732">Signal</keyword>
<accession>A0AAD3DU11</accession>
<dbReference type="AlphaFoldDB" id="A0AAD3DU11"/>
<feature type="chain" id="PRO_5041913231" description="SGNH hydrolase-type esterase domain-containing protein" evidence="1">
    <location>
        <begin position="25"/>
        <end position="545"/>
    </location>
</feature>
<dbReference type="InterPro" id="IPR036514">
    <property type="entry name" value="SGNH_hydro_sf"/>
</dbReference>
<dbReference type="PANTHER" id="PTHR34407">
    <property type="entry name" value="EXPRESSED PROTEIN"/>
    <property type="match status" value="1"/>
</dbReference>
<protein>
    <recommendedName>
        <fullName evidence="4">SGNH hydrolase-type esterase domain-containing protein</fullName>
    </recommendedName>
</protein>
<evidence type="ECO:0008006" key="4">
    <source>
        <dbReference type="Google" id="ProtNLM"/>
    </source>
</evidence>
<comment type="caution">
    <text evidence="2">The sequence shown here is derived from an EMBL/GenBank/DDBJ whole genome shotgun (WGS) entry which is preliminary data.</text>
</comment>